<gene>
    <name evidence="2" type="ORF">LCGC14_2136560</name>
</gene>
<sequence>MNSVRCSICPWSTALWLDGALVGYDKLAIHVAEEHEEEHRLVQEGLEEIDEDIRRAEEEAEGVY</sequence>
<comment type="caution">
    <text evidence="2">The sequence shown here is derived from an EMBL/GenBank/DDBJ whole genome shotgun (WGS) entry which is preliminary data.</text>
</comment>
<evidence type="ECO:0000313" key="2">
    <source>
        <dbReference type="EMBL" id="KKL67283.1"/>
    </source>
</evidence>
<protein>
    <submittedName>
        <fullName evidence="2">Uncharacterized protein</fullName>
    </submittedName>
</protein>
<name>A0A0F9DZU4_9ZZZZ</name>
<proteinExistence type="predicted"/>
<evidence type="ECO:0000256" key="1">
    <source>
        <dbReference type="SAM" id="Coils"/>
    </source>
</evidence>
<reference evidence="2" key="1">
    <citation type="journal article" date="2015" name="Nature">
        <title>Complex archaea that bridge the gap between prokaryotes and eukaryotes.</title>
        <authorList>
            <person name="Spang A."/>
            <person name="Saw J.H."/>
            <person name="Jorgensen S.L."/>
            <person name="Zaremba-Niedzwiedzka K."/>
            <person name="Martijn J."/>
            <person name="Lind A.E."/>
            <person name="van Eijk R."/>
            <person name="Schleper C."/>
            <person name="Guy L."/>
            <person name="Ettema T.J."/>
        </authorList>
    </citation>
    <scope>NUCLEOTIDE SEQUENCE</scope>
</reference>
<dbReference type="AlphaFoldDB" id="A0A0F9DZU4"/>
<feature type="coiled-coil region" evidence="1">
    <location>
        <begin position="32"/>
        <end position="59"/>
    </location>
</feature>
<keyword evidence="1" id="KW-0175">Coiled coil</keyword>
<dbReference type="EMBL" id="LAZR01026914">
    <property type="protein sequence ID" value="KKL67283.1"/>
    <property type="molecule type" value="Genomic_DNA"/>
</dbReference>
<accession>A0A0F9DZU4</accession>
<organism evidence="2">
    <name type="scientific">marine sediment metagenome</name>
    <dbReference type="NCBI Taxonomy" id="412755"/>
    <lineage>
        <taxon>unclassified sequences</taxon>
        <taxon>metagenomes</taxon>
        <taxon>ecological metagenomes</taxon>
    </lineage>
</organism>